<dbReference type="AlphaFoldDB" id="A0A024S7C8"/>
<dbReference type="OrthoDB" id="2589563at2759"/>
<dbReference type="InterPro" id="IPR047121">
    <property type="entry name" value="YjiB-like"/>
</dbReference>
<dbReference type="Pfam" id="PF07883">
    <property type="entry name" value="Cupin_2"/>
    <property type="match status" value="1"/>
</dbReference>
<feature type="compositionally biased region" description="Low complexity" evidence="1">
    <location>
        <begin position="1"/>
        <end position="15"/>
    </location>
</feature>
<evidence type="ECO:0000313" key="4">
    <source>
        <dbReference type="Proteomes" id="UP000024376"/>
    </source>
</evidence>
<feature type="domain" description="Cupin type-2" evidence="2">
    <location>
        <begin position="98"/>
        <end position="158"/>
    </location>
</feature>
<dbReference type="InterPro" id="IPR014500">
    <property type="entry name" value="UCP019307_cupin"/>
</dbReference>
<dbReference type="InterPro" id="IPR011051">
    <property type="entry name" value="RmlC_Cupin_sf"/>
</dbReference>
<proteinExistence type="predicted"/>
<evidence type="ECO:0000313" key="3">
    <source>
        <dbReference type="EMBL" id="ETS00112.1"/>
    </source>
</evidence>
<gene>
    <name evidence="3" type="ORF">M419DRAFT_84228</name>
</gene>
<evidence type="ECO:0000256" key="1">
    <source>
        <dbReference type="SAM" id="MobiDB-lite"/>
    </source>
</evidence>
<dbReference type="EMBL" id="KI911153">
    <property type="protein sequence ID" value="ETS00112.1"/>
    <property type="molecule type" value="Genomic_DNA"/>
</dbReference>
<dbReference type="CDD" id="cd02219">
    <property type="entry name" value="cupin_YjlB-like"/>
    <property type="match status" value="1"/>
</dbReference>
<dbReference type="KEGG" id="trr:M419DRAFT_84228"/>
<dbReference type="InterPro" id="IPR014710">
    <property type="entry name" value="RmlC-like_jellyroll"/>
</dbReference>
<dbReference type="HOGENOM" id="CLU_084522_3_0_1"/>
<evidence type="ECO:0000259" key="2">
    <source>
        <dbReference type="Pfam" id="PF07883"/>
    </source>
</evidence>
<dbReference type="Gene3D" id="2.60.120.10">
    <property type="entry name" value="Jelly Rolls"/>
    <property type="match status" value="1"/>
</dbReference>
<dbReference type="PIRSF" id="PIRSF019307">
    <property type="entry name" value="UCP019307"/>
    <property type="match status" value="1"/>
</dbReference>
<feature type="region of interest" description="Disordered" evidence="1">
    <location>
        <begin position="1"/>
        <end position="23"/>
    </location>
</feature>
<dbReference type="PANTHER" id="PTHR36448:SF3">
    <property type="entry name" value="CUPIN TYPE-2 DOMAIN-CONTAINING PROTEIN"/>
    <property type="match status" value="1"/>
</dbReference>
<name>A0A024S7C8_HYPJR</name>
<dbReference type="SUPFAM" id="SSF51182">
    <property type="entry name" value="RmlC-like cupins"/>
    <property type="match status" value="1"/>
</dbReference>
<sequence>MPSSSSFSPSSCSPSTPTPLTPLSNLRISQHLIPAHNLLPNSSLHSKPLIIYHAAFPPEQTTTTTTTPSPSPSPDAIESHLRSVGVVSPQWRYTMYHTTHFHSTTHEVLCVAAGRAKLCFGGERNPGRVEPVVSKGDVIVVPAGVAHRLLEDLGPEPFLMVGSYPNGKTWDMCYGKNDNEYDANSIKALPWFSKDPIYGDGGPVLSV</sequence>
<dbReference type="PANTHER" id="PTHR36448">
    <property type="entry name" value="BLR7373 PROTEIN"/>
    <property type="match status" value="1"/>
</dbReference>
<accession>A0A024S7C8</accession>
<reference evidence="4" key="1">
    <citation type="journal article" date="2013" name="Ind. Biotechnol.">
        <title>Comparative genomics analysis of Trichoderma reesei strains.</title>
        <authorList>
            <person name="Koike H."/>
            <person name="Aerts A."/>
            <person name="LaButti K."/>
            <person name="Grigoriev I.V."/>
            <person name="Baker S.E."/>
        </authorList>
    </citation>
    <scope>NUCLEOTIDE SEQUENCE [LARGE SCALE GENOMIC DNA]</scope>
    <source>
        <strain evidence="4">ATCC 56765 / BCRC 32924 / NRRL 11460 / Rut C-30</strain>
    </source>
</reference>
<protein>
    <recommendedName>
        <fullName evidence="2">Cupin type-2 domain-containing protein</fullName>
    </recommendedName>
</protein>
<dbReference type="Proteomes" id="UP000024376">
    <property type="component" value="Unassembled WGS sequence"/>
</dbReference>
<organism evidence="3 4">
    <name type="scientific">Hypocrea jecorina (strain ATCC 56765 / BCRC 32924 / NRRL 11460 / Rut C-30)</name>
    <name type="common">Trichoderma reesei</name>
    <dbReference type="NCBI Taxonomy" id="1344414"/>
    <lineage>
        <taxon>Eukaryota</taxon>
        <taxon>Fungi</taxon>
        <taxon>Dikarya</taxon>
        <taxon>Ascomycota</taxon>
        <taxon>Pezizomycotina</taxon>
        <taxon>Sordariomycetes</taxon>
        <taxon>Hypocreomycetidae</taxon>
        <taxon>Hypocreales</taxon>
        <taxon>Hypocreaceae</taxon>
        <taxon>Trichoderma</taxon>
    </lineage>
</organism>
<dbReference type="InterPro" id="IPR013096">
    <property type="entry name" value="Cupin_2"/>
</dbReference>